<evidence type="ECO:0000256" key="2">
    <source>
        <dbReference type="ARBA" id="ARBA00006448"/>
    </source>
</evidence>
<dbReference type="RefSeq" id="WP_025384801.1">
    <property type="nucleotide sequence ID" value="NZ_LCUA01000028.1"/>
</dbReference>
<evidence type="ECO:0000256" key="4">
    <source>
        <dbReference type="ARBA" id="ARBA00022692"/>
    </source>
</evidence>
<dbReference type="Proteomes" id="UP000054858">
    <property type="component" value="Unassembled WGS sequence"/>
</dbReference>
<dbReference type="PANTHER" id="PTHR34582">
    <property type="entry name" value="UPF0702 TRANSMEMBRANE PROTEIN YCAP"/>
    <property type="match status" value="1"/>
</dbReference>
<keyword evidence="3" id="KW-1003">Cell membrane</keyword>
<sequence length="76" mass="8885">MTWGVTHKFGKLVKGRPTILVKDGEIIWEALEKNQVSKDDLLEMVRDKLHMMHLNQIKEARLERTGKISFIIKNNN</sequence>
<dbReference type="AlphaFoldDB" id="A0A0W0X561"/>
<dbReference type="GO" id="GO:0005886">
    <property type="term" value="C:plasma membrane"/>
    <property type="evidence" value="ECO:0007669"/>
    <property type="project" value="UniProtKB-SubCell"/>
</dbReference>
<evidence type="ECO:0000256" key="6">
    <source>
        <dbReference type="ARBA" id="ARBA00023136"/>
    </source>
</evidence>
<comment type="caution">
    <text evidence="8">The sequence shown here is derived from an EMBL/GenBank/DDBJ whole genome shotgun (WGS) entry which is preliminary data.</text>
</comment>
<feature type="domain" description="YetF C-terminal" evidence="7">
    <location>
        <begin position="7"/>
        <end position="75"/>
    </location>
</feature>
<evidence type="ECO:0000256" key="5">
    <source>
        <dbReference type="ARBA" id="ARBA00022989"/>
    </source>
</evidence>
<proteinExistence type="inferred from homology"/>
<evidence type="ECO:0000259" key="7">
    <source>
        <dbReference type="Pfam" id="PF04239"/>
    </source>
</evidence>
<dbReference type="EMBL" id="LNYP01000016">
    <property type="protein sequence ID" value="KTD39730.1"/>
    <property type="molecule type" value="Genomic_DNA"/>
</dbReference>
<accession>A0A0W0X561</accession>
<reference evidence="8 9" key="1">
    <citation type="submission" date="2015-11" db="EMBL/GenBank/DDBJ databases">
        <title>Genomic analysis of 38 Legionella species identifies large and diverse effector repertoires.</title>
        <authorList>
            <person name="Burstein D."/>
            <person name="Amaro F."/>
            <person name="Zusman T."/>
            <person name="Lifshitz Z."/>
            <person name="Cohen O."/>
            <person name="Gilbert J.A."/>
            <person name="Pupko T."/>
            <person name="Shuman H.A."/>
            <person name="Segal G."/>
        </authorList>
    </citation>
    <scope>NUCLEOTIDE SEQUENCE [LARGE SCALE GENOMIC DNA]</scope>
    <source>
        <strain evidence="8 9">Oak Ridge-10</strain>
    </source>
</reference>
<dbReference type="Pfam" id="PF04239">
    <property type="entry name" value="DUF421"/>
    <property type="match status" value="1"/>
</dbReference>
<dbReference type="Gene3D" id="3.30.240.20">
    <property type="entry name" value="bsu07140 like domains"/>
    <property type="match status" value="1"/>
</dbReference>
<name>A0A0W0X561_9GAMM</name>
<keyword evidence="6" id="KW-0472">Membrane</keyword>
<dbReference type="PANTHER" id="PTHR34582:SF6">
    <property type="entry name" value="UPF0702 TRANSMEMBRANE PROTEIN YCAP"/>
    <property type="match status" value="1"/>
</dbReference>
<protein>
    <recommendedName>
        <fullName evidence="7">YetF C-terminal domain-containing protein</fullName>
    </recommendedName>
</protein>
<keyword evidence="5" id="KW-1133">Transmembrane helix</keyword>
<keyword evidence="4" id="KW-0812">Transmembrane</keyword>
<evidence type="ECO:0000256" key="3">
    <source>
        <dbReference type="ARBA" id="ARBA00022475"/>
    </source>
</evidence>
<evidence type="ECO:0000313" key="9">
    <source>
        <dbReference type="Proteomes" id="UP000054858"/>
    </source>
</evidence>
<dbReference type="InterPro" id="IPR023090">
    <property type="entry name" value="UPF0702_alpha/beta_dom_sf"/>
</dbReference>
<dbReference type="InterPro" id="IPR007353">
    <property type="entry name" value="DUF421"/>
</dbReference>
<comment type="subcellular location">
    <subcellularLocation>
        <location evidence="1">Cell membrane</location>
        <topology evidence="1">Multi-pass membrane protein</topology>
    </subcellularLocation>
</comment>
<evidence type="ECO:0000256" key="1">
    <source>
        <dbReference type="ARBA" id="ARBA00004651"/>
    </source>
</evidence>
<gene>
    <name evidence="8" type="ORF">Loak_0901</name>
</gene>
<comment type="similarity">
    <text evidence="2">Belongs to the UPF0702 family.</text>
</comment>
<organism evidence="8 9">
    <name type="scientific">Legionella oakridgensis</name>
    <dbReference type="NCBI Taxonomy" id="29423"/>
    <lineage>
        <taxon>Bacteria</taxon>
        <taxon>Pseudomonadati</taxon>
        <taxon>Pseudomonadota</taxon>
        <taxon>Gammaproteobacteria</taxon>
        <taxon>Legionellales</taxon>
        <taxon>Legionellaceae</taxon>
        <taxon>Legionella</taxon>
    </lineage>
</organism>
<evidence type="ECO:0000313" key="8">
    <source>
        <dbReference type="EMBL" id="KTD39730.1"/>
    </source>
</evidence>